<accession>A0A8H3QGQ1</accession>
<proteinExistence type="predicted"/>
<dbReference type="AlphaFoldDB" id="A0A8H3QGQ1"/>
<sequence>MFRYTLNSVYIKSIQQRVQGINNLINLNVSTHKGPLNQMVGKNYYLRYSINLKDHYNATCRFCDKPYRESLSRSNVKTKVLSDTGNLFLNLSESVSKIKKIMGMLESTTNIFLLKRLCISSFKLTIVQVVAKINPKVKCESIQKSF</sequence>
<protein>
    <submittedName>
        <fullName evidence="1">Uncharacterized protein</fullName>
    </submittedName>
</protein>
<evidence type="ECO:0000313" key="1">
    <source>
        <dbReference type="EMBL" id="GES80255.1"/>
    </source>
</evidence>
<organism evidence="1 2">
    <name type="scientific">Rhizophagus clarus</name>
    <dbReference type="NCBI Taxonomy" id="94130"/>
    <lineage>
        <taxon>Eukaryota</taxon>
        <taxon>Fungi</taxon>
        <taxon>Fungi incertae sedis</taxon>
        <taxon>Mucoromycota</taxon>
        <taxon>Glomeromycotina</taxon>
        <taxon>Glomeromycetes</taxon>
        <taxon>Glomerales</taxon>
        <taxon>Glomeraceae</taxon>
        <taxon>Rhizophagus</taxon>
    </lineage>
</organism>
<gene>
    <name evidence="1" type="ORF">RCL2_000754200</name>
</gene>
<reference evidence="1" key="1">
    <citation type="submission" date="2019-10" db="EMBL/GenBank/DDBJ databases">
        <title>Conservation and host-specific expression of non-tandemly repeated heterogenous ribosome RNA gene in arbuscular mycorrhizal fungi.</title>
        <authorList>
            <person name="Maeda T."/>
            <person name="Kobayashi Y."/>
            <person name="Nakagawa T."/>
            <person name="Ezawa T."/>
            <person name="Yamaguchi K."/>
            <person name="Bino T."/>
            <person name="Nishimoto Y."/>
            <person name="Shigenobu S."/>
            <person name="Kawaguchi M."/>
        </authorList>
    </citation>
    <scope>NUCLEOTIDE SEQUENCE</scope>
    <source>
        <strain evidence="1">HR1</strain>
    </source>
</reference>
<dbReference type="Proteomes" id="UP000615446">
    <property type="component" value="Unassembled WGS sequence"/>
</dbReference>
<dbReference type="EMBL" id="BLAL01000048">
    <property type="protein sequence ID" value="GES80255.1"/>
    <property type="molecule type" value="Genomic_DNA"/>
</dbReference>
<evidence type="ECO:0000313" key="2">
    <source>
        <dbReference type="Proteomes" id="UP000615446"/>
    </source>
</evidence>
<comment type="caution">
    <text evidence="1">The sequence shown here is derived from an EMBL/GenBank/DDBJ whole genome shotgun (WGS) entry which is preliminary data.</text>
</comment>
<name>A0A8H3QGQ1_9GLOM</name>